<protein>
    <submittedName>
        <fullName evidence="1">Uncharacterized protein</fullName>
    </submittedName>
</protein>
<evidence type="ECO:0000313" key="2">
    <source>
        <dbReference type="Proteomes" id="UP000773462"/>
    </source>
</evidence>
<keyword evidence="2" id="KW-1185">Reference proteome</keyword>
<reference evidence="1 2" key="1">
    <citation type="submission" date="2021-03" db="EMBL/GenBank/DDBJ databases">
        <title>Genomic Encyclopedia of Type Strains, Phase IV (KMG-IV): sequencing the most valuable type-strain genomes for metagenomic binning, comparative biology and taxonomic classification.</title>
        <authorList>
            <person name="Goeker M."/>
        </authorList>
    </citation>
    <scope>NUCLEOTIDE SEQUENCE [LARGE SCALE GENOMIC DNA]</scope>
    <source>
        <strain evidence="1 2">DSM 101953</strain>
    </source>
</reference>
<proteinExistence type="predicted"/>
<comment type="caution">
    <text evidence="1">The sequence shown here is derived from an EMBL/GenBank/DDBJ whole genome shotgun (WGS) entry which is preliminary data.</text>
</comment>
<gene>
    <name evidence="1" type="ORF">J2Z70_002720</name>
</gene>
<dbReference type="Proteomes" id="UP000773462">
    <property type="component" value="Unassembled WGS sequence"/>
</dbReference>
<name>A0ABS4NSX2_9BACL</name>
<evidence type="ECO:0000313" key="1">
    <source>
        <dbReference type="EMBL" id="MBP2112566.1"/>
    </source>
</evidence>
<dbReference type="EMBL" id="JAGGLV010000008">
    <property type="protein sequence ID" value="MBP2112566.1"/>
    <property type="molecule type" value="Genomic_DNA"/>
</dbReference>
<accession>A0ABS4NSX2</accession>
<organism evidence="1 2">
    <name type="scientific">Paenibacillus silagei</name>
    <dbReference type="NCBI Taxonomy" id="1670801"/>
    <lineage>
        <taxon>Bacteria</taxon>
        <taxon>Bacillati</taxon>
        <taxon>Bacillota</taxon>
        <taxon>Bacilli</taxon>
        <taxon>Bacillales</taxon>
        <taxon>Paenibacillaceae</taxon>
        <taxon>Paenibacillus</taxon>
    </lineage>
</organism>
<sequence>MDCYGMPSSPRFLLKNNLLNLGGNVNGFSLKAMPLIQGVLITEYSPEILPTINQLTKQLGTYYAWWE</sequence>